<dbReference type="InterPro" id="IPR000210">
    <property type="entry name" value="BTB/POZ_dom"/>
</dbReference>
<dbReference type="AlphaFoldDB" id="S8G6D0"/>
<reference evidence="2 3" key="1">
    <citation type="journal article" date="2012" name="Science">
        <title>The Paleozoic origin of enzymatic lignin decomposition reconstructed from 31 fungal genomes.</title>
        <authorList>
            <person name="Floudas D."/>
            <person name="Binder M."/>
            <person name="Riley R."/>
            <person name="Barry K."/>
            <person name="Blanchette R.A."/>
            <person name="Henrissat B."/>
            <person name="Martinez A.T."/>
            <person name="Otillar R."/>
            <person name="Spatafora J.W."/>
            <person name="Yadav J.S."/>
            <person name="Aerts A."/>
            <person name="Benoit I."/>
            <person name="Boyd A."/>
            <person name="Carlson A."/>
            <person name="Copeland A."/>
            <person name="Coutinho P.M."/>
            <person name="de Vries R.P."/>
            <person name="Ferreira P."/>
            <person name="Findley K."/>
            <person name="Foster B."/>
            <person name="Gaskell J."/>
            <person name="Glotzer D."/>
            <person name="Gorecki P."/>
            <person name="Heitman J."/>
            <person name="Hesse C."/>
            <person name="Hori C."/>
            <person name="Igarashi K."/>
            <person name="Jurgens J.A."/>
            <person name="Kallen N."/>
            <person name="Kersten P."/>
            <person name="Kohler A."/>
            <person name="Kuees U."/>
            <person name="Kumar T.K.A."/>
            <person name="Kuo A."/>
            <person name="LaButti K."/>
            <person name="Larrondo L.F."/>
            <person name="Lindquist E."/>
            <person name="Ling A."/>
            <person name="Lombard V."/>
            <person name="Lucas S."/>
            <person name="Lundell T."/>
            <person name="Martin R."/>
            <person name="McLaughlin D.J."/>
            <person name="Morgenstern I."/>
            <person name="Morin E."/>
            <person name="Murat C."/>
            <person name="Nagy L.G."/>
            <person name="Nolan M."/>
            <person name="Ohm R.A."/>
            <person name="Patyshakuliyeva A."/>
            <person name="Rokas A."/>
            <person name="Ruiz-Duenas F.J."/>
            <person name="Sabat G."/>
            <person name="Salamov A."/>
            <person name="Samejima M."/>
            <person name="Schmutz J."/>
            <person name="Slot J.C."/>
            <person name="St John F."/>
            <person name="Stenlid J."/>
            <person name="Sun H."/>
            <person name="Sun S."/>
            <person name="Syed K."/>
            <person name="Tsang A."/>
            <person name="Wiebenga A."/>
            <person name="Young D."/>
            <person name="Pisabarro A."/>
            <person name="Eastwood D.C."/>
            <person name="Martin F."/>
            <person name="Cullen D."/>
            <person name="Grigoriev I.V."/>
            <person name="Hibbett D.S."/>
        </authorList>
    </citation>
    <scope>NUCLEOTIDE SEQUENCE</scope>
    <source>
        <strain evidence="3">FP-58527</strain>
    </source>
</reference>
<name>S8G6D0_FOMSC</name>
<dbReference type="InParanoid" id="S8G6D0"/>
<dbReference type="EMBL" id="KE504123">
    <property type="protein sequence ID" value="EPT05740.1"/>
    <property type="molecule type" value="Genomic_DNA"/>
</dbReference>
<dbReference type="Pfam" id="PF00651">
    <property type="entry name" value="BTB"/>
    <property type="match status" value="1"/>
</dbReference>
<evidence type="ECO:0000313" key="2">
    <source>
        <dbReference type="EMBL" id="EPT05740.1"/>
    </source>
</evidence>
<accession>S8G6D0</accession>
<keyword evidence="3" id="KW-1185">Reference proteome</keyword>
<evidence type="ECO:0000313" key="3">
    <source>
        <dbReference type="Proteomes" id="UP000015241"/>
    </source>
</evidence>
<organism evidence="2 3">
    <name type="scientific">Fomitopsis schrenkii</name>
    <name type="common">Brown rot fungus</name>
    <dbReference type="NCBI Taxonomy" id="2126942"/>
    <lineage>
        <taxon>Eukaryota</taxon>
        <taxon>Fungi</taxon>
        <taxon>Dikarya</taxon>
        <taxon>Basidiomycota</taxon>
        <taxon>Agaricomycotina</taxon>
        <taxon>Agaricomycetes</taxon>
        <taxon>Polyporales</taxon>
        <taxon>Fomitopsis</taxon>
    </lineage>
</organism>
<dbReference type="SUPFAM" id="SSF54695">
    <property type="entry name" value="POZ domain"/>
    <property type="match status" value="1"/>
</dbReference>
<dbReference type="HOGENOM" id="CLU_141136_0_0_1"/>
<dbReference type="OrthoDB" id="3027208at2759"/>
<dbReference type="PROSITE" id="PS50097">
    <property type="entry name" value="BTB"/>
    <property type="match status" value="1"/>
</dbReference>
<dbReference type="Proteomes" id="UP000015241">
    <property type="component" value="Unassembled WGS sequence"/>
</dbReference>
<feature type="domain" description="BTB" evidence="1">
    <location>
        <begin position="7"/>
        <end position="80"/>
    </location>
</feature>
<dbReference type="STRING" id="743788.S8G6D0"/>
<protein>
    <recommendedName>
        <fullName evidence="1">BTB domain-containing protein</fullName>
    </recommendedName>
</protein>
<gene>
    <name evidence="2" type="ORF">FOMPIDRAFT_33876</name>
</gene>
<dbReference type="Gene3D" id="3.30.710.10">
    <property type="entry name" value="Potassium Channel Kv1.1, Chain A"/>
    <property type="match status" value="1"/>
</dbReference>
<proteinExistence type="predicted"/>
<dbReference type="eggNOG" id="ENOG502S4ZR">
    <property type="taxonomic scope" value="Eukaryota"/>
</dbReference>
<evidence type="ECO:0000259" key="1">
    <source>
        <dbReference type="PROSITE" id="PS50097"/>
    </source>
</evidence>
<feature type="non-terminal residue" evidence="2">
    <location>
        <position position="1"/>
    </location>
</feature>
<dbReference type="SMART" id="SM00225">
    <property type="entry name" value="BTB"/>
    <property type="match status" value="1"/>
</dbReference>
<dbReference type="InterPro" id="IPR011333">
    <property type="entry name" value="SKP1/BTB/POZ_sf"/>
</dbReference>
<dbReference type="CDD" id="cd18186">
    <property type="entry name" value="BTB_POZ_ZBTB_KLHL-like"/>
    <property type="match status" value="1"/>
</dbReference>
<sequence>EVWLNDGNVVIGAETTAFRVHRSVLSLHSDVLRDMFTLPPPTDDGQEMMEGYPVVRVSDMAADMRHMLKALYGGSEMLSGYKTKAEFKVLAALLRLAHKYQIDKLRDGALARLKALYVDDF</sequence>
<feature type="non-terminal residue" evidence="2">
    <location>
        <position position="121"/>
    </location>
</feature>